<evidence type="ECO:0000256" key="4">
    <source>
        <dbReference type="ARBA" id="ARBA00004496"/>
    </source>
</evidence>
<name>A0AAV3NLK7_LITER</name>
<evidence type="ECO:0000256" key="11">
    <source>
        <dbReference type="ARBA" id="ARBA00022737"/>
    </source>
</evidence>
<evidence type="ECO:0000313" key="23">
    <source>
        <dbReference type="Proteomes" id="UP001454036"/>
    </source>
</evidence>
<comment type="catalytic activity">
    <reaction evidence="1">
        <text>Exonucleolytic cleavage of poly(A) to 5'-AMP.</text>
        <dbReference type="EC" id="3.1.13.4"/>
    </reaction>
</comment>
<evidence type="ECO:0000256" key="16">
    <source>
        <dbReference type="ARBA" id="ARBA00023015"/>
    </source>
</evidence>
<comment type="subunit">
    <text evidence="6">Component of the CCR4-NOT complex, at least composed of CRR4 and CAF1 proteins.</text>
</comment>
<dbReference type="PANTHER" id="PTHR12121">
    <property type="entry name" value="CARBON CATABOLITE REPRESSOR PROTEIN 4"/>
    <property type="match status" value="1"/>
</dbReference>
<evidence type="ECO:0000256" key="19">
    <source>
        <dbReference type="ARBA" id="ARBA00054840"/>
    </source>
</evidence>
<keyword evidence="12" id="KW-0378">Hydrolase</keyword>
<dbReference type="GO" id="GO:0046872">
    <property type="term" value="F:metal ion binding"/>
    <property type="evidence" value="ECO:0007669"/>
    <property type="project" value="UniProtKB-KW"/>
</dbReference>
<proteinExistence type="inferred from homology"/>
<evidence type="ECO:0000256" key="13">
    <source>
        <dbReference type="ARBA" id="ARBA00022839"/>
    </source>
</evidence>
<reference evidence="22 23" key="1">
    <citation type="submission" date="2024-01" db="EMBL/GenBank/DDBJ databases">
        <title>The complete chloroplast genome sequence of Lithospermum erythrorhizon: insights into the phylogenetic relationship among Boraginaceae species and the maternal lineages of purple gromwells.</title>
        <authorList>
            <person name="Okada T."/>
            <person name="Watanabe K."/>
        </authorList>
    </citation>
    <scope>NUCLEOTIDE SEQUENCE [LARGE SCALE GENOMIC DNA]</scope>
</reference>
<accession>A0AAV3NLK7</accession>
<evidence type="ECO:0000256" key="6">
    <source>
        <dbReference type="ARBA" id="ARBA00011757"/>
    </source>
</evidence>
<feature type="compositionally biased region" description="Polar residues" evidence="20">
    <location>
        <begin position="575"/>
        <end position="585"/>
    </location>
</feature>
<keyword evidence="23" id="KW-1185">Reference proteome</keyword>
<evidence type="ECO:0000256" key="15">
    <source>
        <dbReference type="ARBA" id="ARBA00022884"/>
    </source>
</evidence>
<dbReference type="AlphaFoldDB" id="A0AAV3NLK7"/>
<evidence type="ECO:0000256" key="9">
    <source>
        <dbReference type="ARBA" id="ARBA00022722"/>
    </source>
</evidence>
<evidence type="ECO:0000256" key="10">
    <source>
        <dbReference type="ARBA" id="ARBA00022723"/>
    </source>
</evidence>
<dbReference type="InterPro" id="IPR050410">
    <property type="entry name" value="CCR4/nocturin_mRNA_transcr"/>
</dbReference>
<dbReference type="InterPro" id="IPR005135">
    <property type="entry name" value="Endo/exonuclease/phosphatase"/>
</dbReference>
<keyword evidence="15" id="KW-0694">RNA-binding</keyword>
<evidence type="ECO:0000256" key="12">
    <source>
        <dbReference type="ARBA" id="ARBA00022801"/>
    </source>
</evidence>
<evidence type="ECO:0000256" key="14">
    <source>
        <dbReference type="ARBA" id="ARBA00022842"/>
    </source>
</evidence>
<comment type="similarity">
    <text evidence="5">Belongs to the CCR4/nocturin family.</text>
</comment>
<dbReference type="PANTHER" id="PTHR12121:SF34">
    <property type="entry name" value="PROTEIN ANGEL"/>
    <property type="match status" value="1"/>
</dbReference>
<protein>
    <recommendedName>
        <fullName evidence="7">poly(A)-specific ribonuclease</fullName>
        <ecNumber evidence="7">3.1.13.4</ecNumber>
    </recommendedName>
</protein>
<feature type="region of interest" description="Disordered" evidence="20">
    <location>
        <begin position="556"/>
        <end position="585"/>
    </location>
</feature>
<keyword evidence="13" id="KW-0269">Exonuclease</keyword>
<dbReference type="EC" id="3.1.13.4" evidence="7"/>
<dbReference type="Gene3D" id="3.60.10.10">
    <property type="entry name" value="Endonuclease/exonuclease/phosphatase"/>
    <property type="match status" value="1"/>
</dbReference>
<dbReference type="Pfam" id="PF03372">
    <property type="entry name" value="Exo_endo_phos"/>
    <property type="match status" value="1"/>
</dbReference>
<keyword evidence="11" id="KW-0677">Repeat</keyword>
<evidence type="ECO:0000256" key="1">
    <source>
        <dbReference type="ARBA" id="ARBA00001663"/>
    </source>
</evidence>
<evidence type="ECO:0000256" key="3">
    <source>
        <dbReference type="ARBA" id="ARBA00004123"/>
    </source>
</evidence>
<evidence type="ECO:0000256" key="5">
    <source>
        <dbReference type="ARBA" id="ARBA00010774"/>
    </source>
</evidence>
<evidence type="ECO:0000256" key="20">
    <source>
        <dbReference type="SAM" id="MobiDB-lite"/>
    </source>
</evidence>
<dbReference type="GO" id="GO:0003723">
    <property type="term" value="F:RNA binding"/>
    <property type="evidence" value="ECO:0007669"/>
    <property type="project" value="UniProtKB-KW"/>
</dbReference>
<comment type="caution">
    <text evidence="22">The sequence shown here is derived from an EMBL/GenBank/DDBJ whole genome shotgun (WGS) entry which is preliminary data.</text>
</comment>
<keyword evidence="17" id="KW-0804">Transcription</keyword>
<dbReference type="InterPro" id="IPR036691">
    <property type="entry name" value="Endo/exonu/phosph_ase_sf"/>
</dbReference>
<dbReference type="FunFam" id="3.60.10.10:FF:000016">
    <property type="entry name" value="Carbon catabolite repressor protein 4 1"/>
    <property type="match status" value="1"/>
</dbReference>
<evidence type="ECO:0000256" key="17">
    <source>
        <dbReference type="ARBA" id="ARBA00023163"/>
    </source>
</evidence>
<evidence type="ECO:0000256" key="7">
    <source>
        <dbReference type="ARBA" id="ARBA00012161"/>
    </source>
</evidence>
<dbReference type="GO" id="GO:0005634">
    <property type="term" value="C:nucleus"/>
    <property type="evidence" value="ECO:0007669"/>
    <property type="project" value="UniProtKB-SubCell"/>
</dbReference>
<comment type="subcellular location">
    <subcellularLocation>
        <location evidence="4">Cytoplasm</location>
    </subcellularLocation>
    <subcellularLocation>
        <location evidence="3">Nucleus</location>
    </subcellularLocation>
</comment>
<dbReference type="EMBL" id="BAABME010000158">
    <property type="protein sequence ID" value="GAA0140227.1"/>
    <property type="molecule type" value="Genomic_DNA"/>
</dbReference>
<keyword evidence="18" id="KW-0539">Nucleus</keyword>
<dbReference type="SUPFAM" id="SSF56219">
    <property type="entry name" value="DNase I-like"/>
    <property type="match status" value="1"/>
</dbReference>
<organism evidence="22 23">
    <name type="scientific">Lithospermum erythrorhizon</name>
    <name type="common">Purple gromwell</name>
    <name type="synonym">Lithospermum officinale var. erythrorhizon</name>
    <dbReference type="NCBI Taxonomy" id="34254"/>
    <lineage>
        <taxon>Eukaryota</taxon>
        <taxon>Viridiplantae</taxon>
        <taxon>Streptophyta</taxon>
        <taxon>Embryophyta</taxon>
        <taxon>Tracheophyta</taxon>
        <taxon>Spermatophyta</taxon>
        <taxon>Magnoliopsida</taxon>
        <taxon>eudicotyledons</taxon>
        <taxon>Gunneridae</taxon>
        <taxon>Pentapetalae</taxon>
        <taxon>asterids</taxon>
        <taxon>lamiids</taxon>
        <taxon>Boraginales</taxon>
        <taxon>Boraginaceae</taxon>
        <taxon>Boraginoideae</taxon>
        <taxon>Lithospermeae</taxon>
        <taxon>Lithospermum</taxon>
    </lineage>
</organism>
<dbReference type="Proteomes" id="UP001454036">
    <property type="component" value="Unassembled WGS sequence"/>
</dbReference>
<keyword evidence="10" id="KW-0479">Metal-binding</keyword>
<keyword evidence="14" id="KW-0460">Magnesium</keyword>
<keyword evidence="16" id="KW-0805">Transcription regulation</keyword>
<feature type="domain" description="Endonuclease/exonuclease/phosphatase" evidence="21">
    <location>
        <begin position="210"/>
        <end position="538"/>
    </location>
</feature>
<dbReference type="GO" id="GO:0004535">
    <property type="term" value="F:poly(A)-specific ribonuclease activity"/>
    <property type="evidence" value="ECO:0007669"/>
    <property type="project" value="UniProtKB-EC"/>
</dbReference>
<comment type="cofactor">
    <cofactor evidence="2">
        <name>Mg(2+)</name>
        <dbReference type="ChEBI" id="CHEBI:18420"/>
    </cofactor>
</comment>
<keyword evidence="8" id="KW-0963">Cytoplasm</keyword>
<evidence type="ECO:0000256" key="2">
    <source>
        <dbReference type="ARBA" id="ARBA00001946"/>
    </source>
</evidence>
<sequence length="585" mass="65509">MVVVERIHLPAEDAMELREVTPYVVIRFPDNTTCAEDIPEEEPLHGHFLRYKWYCKAICSIHPSERAKLQCVACTKAKIHIAKSYHCSSRCFEESWPHHRVLHEEAASVLNEKGDSSSGTTAYPIAVTHKDNETWYEVGHSKFYIPATADIGNVLKFECVVVNAETKLSGHAKSKLTSRVIPAPSPTPRRLISVGDSGARISSDLTFSVLSYNILSESHATFDLYGYCPYWALCWSYRGQKLLREIAGYHADIVCLQEVPKDHFEEFAQELDKYGYEVLFRRKSTEVLTGNENTIDGCATFFHKDKFSLVKKYELEFNNFAQSFTDATFPAAERKNALKRMVKDNVALVLVLEAKFSPQGSNSLGKRQLVCVVNTNVYLPEELTDVKFWQVHTIVKGLEKIATSANIPIVVCGDLNSFPGSAPHALLARGRVAPNHPDMAVDPLGILQHLSNMTHNLPLVSAYSSFARTPAGPAPENQRKKMDLTTNEPLSTKWSKGFPETCDYIFYSADSLRVEGLLDLLDNDRLTNLPSPEWPSNHIALLAVFSCKAKKKTLTPGDSLMSSMNTEQHPEEVQTPENVQTPKSK</sequence>
<evidence type="ECO:0000259" key="21">
    <source>
        <dbReference type="Pfam" id="PF03372"/>
    </source>
</evidence>
<evidence type="ECO:0000256" key="8">
    <source>
        <dbReference type="ARBA" id="ARBA00022490"/>
    </source>
</evidence>
<comment type="function">
    <text evidence="19">Acts as a catalytic component of the CCR4-NOT core complex, which in the nucleus seems to be a general transcription factor, and in the cytoplasm the major mRNA deadenylase involved in mRNA turnover.</text>
</comment>
<dbReference type="GO" id="GO:0005737">
    <property type="term" value="C:cytoplasm"/>
    <property type="evidence" value="ECO:0007669"/>
    <property type="project" value="UniProtKB-SubCell"/>
</dbReference>
<keyword evidence="9" id="KW-0540">Nuclease</keyword>
<evidence type="ECO:0000256" key="18">
    <source>
        <dbReference type="ARBA" id="ARBA00023242"/>
    </source>
</evidence>
<gene>
    <name evidence="22" type="ORF">LIER_01614</name>
</gene>
<evidence type="ECO:0000313" key="22">
    <source>
        <dbReference type="EMBL" id="GAA0140227.1"/>
    </source>
</evidence>